<dbReference type="InterPro" id="IPR006578">
    <property type="entry name" value="MADF-dom"/>
</dbReference>
<feature type="region of interest" description="Disordered" evidence="1">
    <location>
        <begin position="280"/>
        <end position="317"/>
    </location>
</feature>
<dbReference type="AlphaFoldDB" id="A0AA38MB30"/>
<dbReference type="EMBL" id="JALNTZ010000006">
    <property type="protein sequence ID" value="KAJ3649898.1"/>
    <property type="molecule type" value="Genomic_DNA"/>
</dbReference>
<name>A0AA38MB30_9CUCU</name>
<reference evidence="3" key="1">
    <citation type="journal article" date="2023" name="G3 (Bethesda)">
        <title>Whole genome assemblies of Zophobas morio and Tenebrio molitor.</title>
        <authorList>
            <person name="Kaur S."/>
            <person name="Stinson S.A."/>
            <person name="diCenzo G.C."/>
        </authorList>
    </citation>
    <scope>NUCLEOTIDE SEQUENCE</scope>
    <source>
        <strain evidence="3">QUZm001</strain>
    </source>
</reference>
<feature type="domain" description="MADF" evidence="2">
    <location>
        <begin position="132"/>
        <end position="214"/>
    </location>
</feature>
<proteinExistence type="predicted"/>
<evidence type="ECO:0000313" key="4">
    <source>
        <dbReference type="Proteomes" id="UP001168821"/>
    </source>
</evidence>
<dbReference type="Pfam" id="PF10545">
    <property type="entry name" value="MADF_DNA_bdg"/>
    <property type="match status" value="2"/>
</dbReference>
<organism evidence="3 4">
    <name type="scientific">Zophobas morio</name>
    <dbReference type="NCBI Taxonomy" id="2755281"/>
    <lineage>
        <taxon>Eukaryota</taxon>
        <taxon>Metazoa</taxon>
        <taxon>Ecdysozoa</taxon>
        <taxon>Arthropoda</taxon>
        <taxon>Hexapoda</taxon>
        <taxon>Insecta</taxon>
        <taxon>Pterygota</taxon>
        <taxon>Neoptera</taxon>
        <taxon>Endopterygota</taxon>
        <taxon>Coleoptera</taxon>
        <taxon>Polyphaga</taxon>
        <taxon>Cucujiformia</taxon>
        <taxon>Tenebrionidae</taxon>
        <taxon>Zophobas</taxon>
    </lineage>
</organism>
<dbReference type="GO" id="GO:0006357">
    <property type="term" value="P:regulation of transcription by RNA polymerase II"/>
    <property type="evidence" value="ECO:0007669"/>
    <property type="project" value="TreeGrafter"/>
</dbReference>
<feature type="domain" description="MADF" evidence="2">
    <location>
        <begin position="5"/>
        <end position="90"/>
    </location>
</feature>
<accession>A0AA38MB30</accession>
<dbReference type="PANTHER" id="PTHR12243">
    <property type="entry name" value="MADF DOMAIN TRANSCRIPTION FACTOR"/>
    <property type="match status" value="1"/>
</dbReference>
<dbReference type="Proteomes" id="UP001168821">
    <property type="component" value="Unassembled WGS sequence"/>
</dbReference>
<dbReference type="SMART" id="SM00595">
    <property type="entry name" value="MADF"/>
    <property type="match status" value="2"/>
</dbReference>
<evidence type="ECO:0000313" key="3">
    <source>
        <dbReference type="EMBL" id="KAJ3649898.1"/>
    </source>
</evidence>
<dbReference type="PROSITE" id="PS51029">
    <property type="entry name" value="MADF"/>
    <property type="match status" value="2"/>
</dbReference>
<evidence type="ECO:0000256" key="1">
    <source>
        <dbReference type="SAM" id="MobiDB-lite"/>
    </source>
</evidence>
<keyword evidence="4" id="KW-1185">Reference proteome</keyword>
<dbReference type="PANTHER" id="PTHR12243:SF60">
    <property type="entry name" value="SI:CH211-15D5.12-RELATED"/>
    <property type="match status" value="1"/>
</dbReference>
<comment type="caution">
    <text evidence="3">The sequence shown here is derived from an EMBL/GenBank/DDBJ whole genome shotgun (WGS) entry which is preliminary data.</text>
</comment>
<evidence type="ECO:0000259" key="2">
    <source>
        <dbReference type="PROSITE" id="PS51029"/>
    </source>
</evidence>
<dbReference type="GO" id="GO:0005667">
    <property type="term" value="C:transcription regulator complex"/>
    <property type="evidence" value="ECO:0007669"/>
    <property type="project" value="TreeGrafter"/>
</dbReference>
<feature type="compositionally biased region" description="Basic and acidic residues" evidence="1">
    <location>
        <begin position="301"/>
        <end position="312"/>
    </location>
</feature>
<dbReference type="GO" id="GO:0005634">
    <property type="term" value="C:nucleus"/>
    <property type="evidence" value="ECO:0007669"/>
    <property type="project" value="TreeGrafter"/>
</dbReference>
<gene>
    <name evidence="3" type="ORF">Zmor_021615</name>
</gene>
<sequence length="349" mass="40628">MDQAKFIGVIKQFPQVWDRNCATFREQNLKNEAWQRIGEVMGCPAASAKDTFKSLREKYVREREKQSMFGEKYMPWQHLETLSFLDPHIILRKQSLNYDNESSKTLEDCKLNLSDDSFFAQVAENYSDFDKTLITLVKKASPIWDRKSNGYPSKQVKFQLWKGIAQAMNKDVNVCMMRWKGLREKYIRQKNKYQEGDGKWEFLDDMSFLDKVIQYRRKNFDPEISYRSLNPLPEPSYQFRYNSSNDIYDDNSIHDSSSNDLNVSVKSEDLGCDEVRDSCYDSGTSSSGRKRSASDANSDTSLEKREKNEDVMQKSPESMFGELVAAMLAKKTEKDKNIAMIEIMKVLTK</sequence>
<dbReference type="InterPro" id="IPR039353">
    <property type="entry name" value="TF_Adf1"/>
</dbReference>
<protein>
    <recommendedName>
        <fullName evidence="2">MADF domain-containing protein</fullName>
    </recommendedName>
</protein>